<feature type="DNA-binding region" description="H-T-H motif" evidence="4">
    <location>
        <begin position="29"/>
        <end position="48"/>
    </location>
</feature>
<protein>
    <submittedName>
        <fullName evidence="6">TetR/AcrR family transcriptional regulator</fullName>
    </submittedName>
</protein>
<dbReference type="EMBL" id="DWWT01000078">
    <property type="protein sequence ID" value="HJC07281.1"/>
    <property type="molecule type" value="Genomic_DNA"/>
</dbReference>
<evidence type="ECO:0000256" key="4">
    <source>
        <dbReference type="PROSITE-ProRule" id="PRU00335"/>
    </source>
</evidence>
<name>A0A9D2SI05_9FIRM</name>
<evidence type="ECO:0000256" key="3">
    <source>
        <dbReference type="ARBA" id="ARBA00023163"/>
    </source>
</evidence>
<evidence type="ECO:0000259" key="5">
    <source>
        <dbReference type="PROSITE" id="PS50977"/>
    </source>
</evidence>
<dbReference type="PRINTS" id="PR00455">
    <property type="entry name" value="HTHTETR"/>
</dbReference>
<feature type="domain" description="HTH tetR-type" evidence="5">
    <location>
        <begin position="6"/>
        <end position="66"/>
    </location>
</feature>
<dbReference type="InterPro" id="IPR009057">
    <property type="entry name" value="Homeodomain-like_sf"/>
</dbReference>
<sequence length="196" mass="22414">MPSEVHPTRKKLLEAGKREFLAKGWKGSSLRRICASCGVTTGAFYFFFPSKQALFEAIVDPVIRALLSLTEELAQRELEDLFTGQEGDRRMMEFELAHRQEFLILLEKAEGSSREGFREQAYSSMARCFSRQFEKAIGRRPRQDVIDLLAGLRFETNLAILKGASHMEEAYFLNSIMGCYAEGGFLHLIEQMHHKL</sequence>
<dbReference type="Pfam" id="PF00440">
    <property type="entry name" value="TetR_N"/>
    <property type="match status" value="1"/>
</dbReference>
<dbReference type="PANTHER" id="PTHR30055:SF234">
    <property type="entry name" value="HTH-TYPE TRANSCRIPTIONAL REGULATOR BETI"/>
    <property type="match status" value="1"/>
</dbReference>
<dbReference type="SUPFAM" id="SSF46689">
    <property type="entry name" value="Homeodomain-like"/>
    <property type="match status" value="1"/>
</dbReference>
<gene>
    <name evidence="6" type="ORF">H9704_14245</name>
</gene>
<dbReference type="Gene3D" id="1.10.357.10">
    <property type="entry name" value="Tetracycline Repressor, domain 2"/>
    <property type="match status" value="1"/>
</dbReference>
<evidence type="ECO:0000313" key="6">
    <source>
        <dbReference type="EMBL" id="HJC07281.1"/>
    </source>
</evidence>
<accession>A0A9D2SI05</accession>
<keyword evidence="2 4" id="KW-0238">DNA-binding</keyword>
<dbReference type="Proteomes" id="UP000823910">
    <property type="component" value="Unassembled WGS sequence"/>
</dbReference>
<reference evidence="6" key="2">
    <citation type="submission" date="2021-04" db="EMBL/GenBank/DDBJ databases">
        <authorList>
            <person name="Gilroy R."/>
        </authorList>
    </citation>
    <scope>NUCLEOTIDE SEQUENCE</scope>
    <source>
        <strain evidence="6">CHK180-15479</strain>
    </source>
</reference>
<evidence type="ECO:0000313" key="7">
    <source>
        <dbReference type="Proteomes" id="UP000823910"/>
    </source>
</evidence>
<dbReference type="PROSITE" id="PS50977">
    <property type="entry name" value="HTH_TETR_2"/>
    <property type="match status" value="1"/>
</dbReference>
<dbReference type="GO" id="GO:0003700">
    <property type="term" value="F:DNA-binding transcription factor activity"/>
    <property type="evidence" value="ECO:0007669"/>
    <property type="project" value="TreeGrafter"/>
</dbReference>
<dbReference type="PANTHER" id="PTHR30055">
    <property type="entry name" value="HTH-TYPE TRANSCRIPTIONAL REGULATOR RUTR"/>
    <property type="match status" value="1"/>
</dbReference>
<dbReference type="GO" id="GO:0000976">
    <property type="term" value="F:transcription cis-regulatory region binding"/>
    <property type="evidence" value="ECO:0007669"/>
    <property type="project" value="TreeGrafter"/>
</dbReference>
<keyword evidence="3" id="KW-0804">Transcription</keyword>
<evidence type="ECO:0000256" key="2">
    <source>
        <dbReference type="ARBA" id="ARBA00023125"/>
    </source>
</evidence>
<reference evidence="6" key="1">
    <citation type="journal article" date="2021" name="PeerJ">
        <title>Extensive microbial diversity within the chicken gut microbiome revealed by metagenomics and culture.</title>
        <authorList>
            <person name="Gilroy R."/>
            <person name="Ravi A."/>
            <person name="Getino M."/>
            <person name="Pursley I."/>
            <person name="Horton D.L."/>
            <person name="Alikhan N.F."/>
            <person name="Baker D."/>
            <person name="Gharbi K."/>
            <person name="Hall N."/>
            <person name="Watson M."/>
            <person name="Adriaenssens E.M."/>
            <person name="Foster-Nyarko E."/>
            <person name="Jarju S."/>
            <person name="Secka A."/>
            <person name="Antonio M."/>
            <person name="Oren A."/>
            <person name="Chaudhuri R.R."/>
            <person name="La Ragione R."/>
            <person name="Hildebrand F."/>
            <person name="Pallen M.J."/>
        </authorList>
    </citation>
    <scope>NUCLEOTIDE SEQUENCE</scope>
    <source>
        <strain evidence="6">CHK180-15479</strain>
    </source>
</reference>
<dbReference type="InterPro" id="IPR001647">
    <property type="entry name" value="HTH_TetR"/>
</dbReference>
<organism evidence="6 7">
    <name type="scientific">Candidatus Enterocloster excrementipullorum</name>
    <dbReference type="NCBI Taxonomy" id="2838559"/>
    <lineage>
        <taxon>Bacteria</taxon>
        <taxon>Bacillati</taxon>
        <taxon>Bacillota</taxon>
        <taxon>Clostridia</taxon>
        <taxon>Lachnospirales</taxon>
        <taxon>Lachnospiraceae</taxon>
        <taxon>Enterocloster</taxon>
    </lineage>
</organism>
<proteinExistence type="predicted"/>
<dbReference type="InterPro" id="IPR050109">
    <property type="entry name" value="HTH-type_TetR-like_transc_reg"/>
</dbReference>
<evidence type="ECO:0000256" key="1">
    <source>
        <dbReference type="ARBA" id="ARBA00023015"/>
    </source>
</evidence>
<dbReference type="AlphaFoldDB" id="A0A9D2SI05"/>
<comment type="caution">
    <text evidence="6">The sequence shown here is derived from an EMBL/GenBank/DDBJ whole genome shotgun (WGS) entry which is preliminary data.</text>
</comment>
<keyword evidence="1" id="KW-0805">Transcription regulation</keyword>